<keyword evidence="3" id="KW-1185">Reference proteome</keyword>
<evidence type="ECO:0000313" key="3">
    <source>
        <dbReference type="Proteomes" id="UP001440599"/>
    </source>
</evidence>
<feature type="transmembrane region" description="Helical" evidence="1">
    <location>
        <begin position="74"/>
        <end position="92"/>
    </location>
</feature>
<evidence type="ECO:0000256" key="1">
    <source>
        <dbReference type="SAM" id="Phobius"/>
    </source>
</evidence>
<feature type="transmembrane region" description="Helical" evidence="1">
    <location>
        <begin position="43"/>
        <end position="62"/>
    </location>
</feature>
<protein>
    <submittedName>
        <fullName evidence="2">DUF6512 family protein</fullName>
    </submittedName>
</protein>
<name>A0ABV1EQG5_9FIRM</name>
<keyword evidence="1" id="KW-0812">Transmembrane</keyword>
<dbReference type="Pfam" id="PF20122">
    <property type="entry name" value="DUF6512"/>
    <property type="match status" value="1"/>
</dbReference>
<comment type="caution">
    <text evidence="2">The sequence shown here is derived from an EMBL/GenBank/DDBJ whole genome shotgun (WGS) entry which is preliminary data.</text>
</comment>
<organism evidence="2 3">
    <name type="scientific">Flavonifractor hominis</name>
    <dbReference type="NCBI Taxonomy" id="3133178"/>
    <lineage>
        <taxon>Bacteria</taxon>
        <taxon>Bacillati</taxon>
        <taxon>Bacillota</taxon>
        <taxon>Clostridia</taxon>
        <taxon>Eubacteriales</taxon>
        <taxon>Oscillospiraceae</taxon>
        <taxon>Flavonifractor</taxon>
    </lineage>
</organism>
<feature type="transmembrane region" description="Helical" evidence="1">
    <location>
        <begin position="104"/>
        <end position="124"/>
    </location>
</feature>
<sequence length="162" mass="17881">MSRLNKSTLLFFAVATLLGSCLHFVHALFPNPVTALFSPVNESLWEHLKLLYWPCLVSALLLCRREPERFASRALALVLLCAAMLVVGYVYHVALGGDSLFFDVALYVLLMAAFFVLPCIWAPIQAPALRFVALLALVLLGAAILFWSFRPPVGILFTDLSA</sequence>
<keyword evidence="1" id="KW-1133">Transmembrane helix</keyword>
<dbReference type="Proteomes" id="UP001440599">
    <property type="component" value="Unassembled WGS sequence"/>
</dbReference>
<accession>A0ABV1EQG5</accession>
<feature type="transmembrane region" description="Helical" evidence="1">
    <location>
        <begin position="131"/>
        <end position="149"/>
    </location>
</feature>
<dbReference type="InterPro" id="IPR045407">
    <property type="entry name" value="DUF6512"/>
</dbReference>
<reference evidence="2 3" key="1">
    <citation type="submission" date="2024-03" db="EMBL/GenBank/DDBJ databases">
        <title>Human intestinal bacterial collection.</title>
        <authorList>
            <person name="Pauvert C."/>
            <person name="Hitch T.C.A."/>
            <person name="Clavel T."/>
        </authorList>
    </citation>
    <scope>NUCLEOTIDE SEQUENCE [LARGE SCALE GENOMIC DNA]</scope>
    <source>
        <strain evidence="2 3">CLA-AP-H34</strain>
    </source>
</reference>
<proteinExistence type="predicted"/>
<dbReference type="PROSITE" id="PS51257">
    <property type="entry name" value="PROKAR_LIPOPROTEIN"/>
    <property type="match status" value="1"/>
</dbReference>
<keyword evidence="1" id="KW-0472">Membrane</keyword>
<dbReference type="RefSeq" id="WP_349140558.1">
    <property type="nucleotide sequence ID" value="NZ_JBBMFT010000005.1"/>
</dbReference>
<dbReference type="EMBL" id="JBBMFT010000005">
    <property type="protein sequence ID" value="MEQ2456842.1"/>
    <property type="molecule type" value="Genomic_DNA"/>
</dbReference>
<evidence type="ECO:0000313" key="2">
    <source>
        <dbReference type="EMBL" id="MEQ2456842.1"/>
    </source>
</evidence>
<gene>
    <name evidence="2" type="ORF">WMO45_09930</name>
</gene>